<dbReference type="InterPro" id="IPR054561">
    <property type="entry name" value="RNR_OB1_N"/>
</dbReference>
<dbReference type="SMART" id="SM00955">
    <property type="entry name" value="RNB"/>
    <property type="match status" value="1"/>
</dbReference>
<dbReference type="Proteomes" id="UP000005709">
    <property type="component" value="Unassembled WGS sequence"/>
</dbReference>
<dbReference type="STRING" id="824.CGRAC_1468"/>
<gene>
    <name evidence="3" type="ORF">CAMGR0001_1990</name>
</gene>
<dbReference type="eggNOG" id="COG0557">
    <property type="taxonomic scope" value="Bacteria"/>
</dbReference>
<proteinExistence type="predicted"/>
<reference evidence="3 4" key="1">
    <citation type="submission" date="2009-07" db="EMBL/GenBank/DDBJ databases">
        <authorList>
            <person name="Madupu R."/>
            <person name="Sebastian Y."/>
            <person name="Durkin A.S."/>
            <person name="Torralba M."/>
            <person name="Methe B."/>
            <person name="Sutton G.G."/>
            <person name="Strausberg R.L."/>
            <person name="Nelson K.E."/>
        </authorList>
    </citation>
    <scope>NUCLEOTIDE SEQUENCE [LARGE SCALE GENOMIC DNA]</scope>
    <source>
        <strain evidence="3 4">RM3268</strain>
    </source>
</reference>
<dbReference type="GO" id="GO:0004540">
    <property type="term" value="F:RNA nuclease activity"/>
    <property type="evidence" value="ECO:0007669"/>
    <property type="project" value="InterPro"/>
</dbReference>
<dbReference type="EMBL" id="ACYG01000032">
    <property type="protein sequence ID" value="EEV16293.1"/>
    <property type="molecule type" value="Genomic_DNA"/>
</dbReference>
<protein>
    <submittedName>
        <fullName evidence="3">RNB-like protein</fullName>
        <ecNumber evidence="3">3.1.-.-</ecNumber>
    </submittedName>
</protein>
<dbReference type="InterPro" id="IPR050180">
    <property type="entry name" value="RNR_Ribonuclease"/>
</dbReference>
<keyword evidence="1" id="KW-0540">Nuclease</keyword>
<organism evidence="3 4">
    <name type="scientific">Campylobacter gracilis RM3268</name>
    <dbReference type="NCBI Taxonomy" id="553220"/>
    <lineage>
        <taxon>Bacteria</taxon>
        <taxon>Pseudomonadati</taxon>
        <taxon>Campylobacterota</taxon>
        <taxon>Epsilonproteobacteria</taxon>
        <taxon>Campylobacterales</taxon>
        <taxon>Campylobacteraceae</taxon>
        <taxon>Campylobacter</taxon>
    </lineage>
</organism>
<evidence type="ECO:0000313" key="3">
    <source>
        <dbReference type="EMBL" id="EEV16293.1"/>
    </source>
</evidence>
<dbReference type="InterPro" id="IPR012340">
    <property type="entry name" value="NA-bd_OB-fold"/>
</dbReference>
<dbReference type="PANTHER" id="PTHR23355">
    <property type="entry name" value="RIBONUCLEASE"/>
    <property type="match status" value="1"/>
</dbReference>
<feature type="domain" description="RNB" evidence="2">
    <location>
        <begin position="215"/>
        <end position="531"/>
    </location>
</feature>
<dbReference type="EC" id="3.1.-.-" evidence="3"/>
<dbReference type="GO" id="GO:0003723">
    <property type="term" value="F:RNA binding"/>
    <property type="evidence" value="ECO:0007669"/>
    <property type="project" value="InterPro"/>
</dbReference>
<dbReference type="RefSeq" id="WP_005873269.1">
    <property type="nucleotide sequence ID" value="NZ_ACYG01000032.1"/>
</dbReference>
<dbReference type="GO" id="GO:0005829">
    <property type="term" value="C:cytosol"/>
    <property type="evidence" value="ECO:0007669"/>
    <property type="project" value="TreeGrafter"/>
</dbReference>
<dbReference type="OrthoDB" id="9764149at2"/>
<dbReference type="InterPro" id="IPR001900">
    <property type="entry name" value="RNase_II/R"/>
</dbReference>
<dbReference type="InterPro" id="IPR057293">
    <property type="entry name" value="RNR_OB2"/>
</dbReference>
<dbReference type="Pfam" id="PF22896">
    <property type="entry name" value="OB_RNR_1st"/>
    <property type="match status" value="1"/>
</dbReference>
<dbReference type="AlphaFoldDB" id="C8PLI1"/>
<dbReference type="PANTHER" id="PTHR23355:SF9">
    <property type="entry name" value="DIS3-LIKE EXONUCLEASE 2"/>
    <property type="match status" value="1"/>
</dbReference>
<dbReference type="InterPro" id="IPR022966">
    <property type="entry name" value="RNase_II/R_CS"/>
</dbReference>
<dbReference type="Pfam" id="PF00773">
    <property type="entry name" value="RNB"/>
    <property type="match status" value="1"/>
</dbReference>
<evidence type="ECO:0000256" key="1">
    <source>
        <dbReference type="ARBA" id="ARBA00022839"/>
    </source>
</evidence>
<dbReference type="GO" id="GO:0004527">
    <property type="term" value="F:exonuclease activity"/>
    <property type="evidence" value="ECO:0007669"/>
    <property type="project" value="UniProtKB-KW"/>
</dbReference>
<dbReference type="GO" id="GO:0006402">
    <property type="term" value="P:mRNA catabolic process"/>
    <property type="evidence" value="ECO:0007669"/>
    <property type="project" value="TreeGrafter"/>
</dbReference>
<dbReference type="PROSITE" id="PS01175">
    <property type="entry name" value="RIBONUCLEASE_II"/>
    <property type="match status" value="1"/>
</dbReference>
<comment type="caution">
    <text evidence="3">The sequence shown here is derived from an EMBL/GenBank/DDBJ whole genome shotgun (WGS) entry which is preliminary data.</text>
</comment>
<keyword evidence="3" id="KW-0378">Hydrolase</keyword>
<name>C8PLI1_9BACT</name>
<sequence length="640" mass="72752">MKEFLRAFNSGVFEKDLSGEQKELVRNLLNIGAISAHKGKLYLNDGYVFGRLDIARDGTGYLQSFDDRFKADLIIENRYLSGVHLGDLILAKILSSRKPRLHAKVLMCVKPAFLTSVVYTKSFGREILGVNVKTGLANPLKATQKSLKQLPANTLLKIDNLTNEITEVIGSLADPFVDEKISLAIYDKNDEFNEACKQQAASFGSEVDEALYPQRVDLQHLPFCTIDPIDAKDFDDAIYFDVKERTLYVAIADVSEYVSEYSPIDKEAKFRGFSIYFPHRSVPMLPRELSENICSLMPNLPRLAFVFKIALDENLNPQKQELFEAIIRSKRRYDYDEVDEILRTRKASEPEILSWLLPLNEICERLRRARLKRGFDFRTKELRITLDERGLISSTRFETDTPSHKLIEDCMLLANKAAAARIERGVFRNHGSAELKKIYALLDDLALFGIDAPYQSNLAKMIGEIQAQADAMGIREEVDKLIIKAQKRAEYGSESRGHFGLGFDNYTHFTSPIRRYSDLILHRLLKAQMRGDEKFYNYLLLNIDATCARLNELEREADKVAFDFMDRKFARWAAENLGKKFRCYIDENGNSVTAKLDDKLKGAKIFVSNFAGDILTPVLVELTDANIASGVILGRVVKKI</sequence>
<dbReference type="Pfam" id="PF24190">
    <property type="entry name" value="OB_RNR_2nd"/>
    <property type="match status" value="1"/>
</dbReference>
<keyword evidence="4" id="KW-1185">Reference proteome</keyword>
<keyword evidence="1" id="KW-0269">Exonuclease</keyword>
<dbReference type="SUPFAM" id="SSF50249">
    <property type="entry name" value="Nucleic acid-binding proteins"/>
    <property type="match status" value="1"/>
</dbReference>
<evidence type="ECO:0000313" key="4">
    <source>
        <dbReference type="Proteomes" id="UP000005709"/>
    </source>
</evidence>
<accession>C8PLI1</accession>
<evidence type="ECO:0000259" key="2">
    <source>
        <dbReference type="SMART" id="SM00955"/>
    </source>
</evidence>